<organism evidence="1 2">
    <name type="scientific">Senna tora</name>
    <dbReference type="NCBI Taxonomy" id="362788"/>
    <lineage>
        <taxon>Eukaryota</taxon>
        <taxon>Viridiplantae</taxon>
        <taxon>Streptophyta</taxon>
        <taxon>Embryophyta</taxon>
        <taxon>Tracheophyta</taxon>
        <taxon>Spermatophyta</taxon>
        <taxon>Magnoliopsida</taxon>
        <taxon>eudicotyledons</taxon>
        <taxon>Gunneridae</taxon>
        <taxon>Pentapetalae</taxon>
        <taxon>rosids</taxon>
        <taxon>fabids</taxon>
        <taxon>Fabales</taxon>
        <taxon>Fabaceae</taxon>
        <taxon>Caesalpinioideae</taxon>
        <taxon>Cassia clade</taxon>
        <taxon>Senna</taxon>
    </lineage>
</organism>
<dbReference type="Proteomes" id="UP000634136">
    <property type="component" value="Unassembled WGS sequence"/>
</dbReference>
<protein>
    <submittedName>
        <fullName evidence="1">Uncharacterized protein</fullName>
    </submittedName>
</protein>
<keyword evidence="2" id="KW-1185">Reference proteome</keyword>
<gene>
    <name evidence="1" type="ORF">G2W53_012498</name>
</gene>
<dbReference type="EMBL" id="JAAIUW010000005">
    <property type="protein sequence ID" value="KAF7830165.1"/>
    <property type="molecule type" value="Genomic_DNA"/>
</dbReference>
<evidence type="ECO:0000313" key="1">
    <source>
        <dbReference type="EMBL" id="KAF7830165.1"/>
    </source>
</evidence>
<sequence length="26" mass="3190">MGYEKTGDSYIEIGKRKKVWDRYPRI</sequence>
<dbReference type="AlphaFoldDB" id="A0A834WNL9"/>
<reference evidence="1" key="1">
    <citation type="submission" date="2020-09" db="EMBL/GenBank/DDBJ databases">
        <title>Genome-Enabled Discovery of Anthraquinone Biosynthesis in Senna tora.</title>
        <authorList>
            <person name="Kang S.-H."/>
            <person name="Pandey R.P."/>
            <person name="Lee C.-M."/>
            <person name="Sim J.-S."/>
            <person name="Jeong J.-T."/>
            <person name="Choi B.-S."/>
            <person name="Jung M."/>
            <person name="Ginzburg D."/>
            <person name="Zhao K."/>
            <person name="Won S.Y."/>
            <person name="Oh T.-J."/>
            <person name="Yu Y."/>
            <person name="Kim N.-H."/>
            <person name="Lee O.R."/>
            <person name="Lee T.-H."/>
            <person name="Bashyal P."/>
            <person name="Kim T.-S."/>
            <person name="Lee W.-H."/>
            <person name="Kawkins C."/>
            <person name="Kim C.-K."/>
            <person name="Kim J.S."/>
            <person name="Ahn B.O."/>
            <person name="Rhee S.Y."/>
            <person name="Sohng J.K."/>
        </authorList>
    </citation>
    <scope>NUCLEOTIDE SEQUENCE</scope>
    <source>
        <tissue evidence="1">Leaf</tissue>
    </source>
</reference>
<evidence type="ECO:0000313" key="2">
    <source>
        <dbReference type="Proteomes" id="UP000634136"/>
    </source>
</evidence>
<accession>A0A834WNL9</accession>
<name>A0A834WNL9_9FABA</name>
<comment type="caution">
    <text evidence="1">The sequence shown here is derived from an EMBL/GenBank/DDBJ whole genome shotgun (WGS) entry which is preliminary data.</text>
</comment>
<proteinExistence type="predicted"/>